<dbReference type="EMBL" id="MN740509">
    <property type="protein sequence ID" value="QHU30482.1"/>
    <property type="molecule type" value="Genomic_DNA"/>
</dbReference>
<reference evidence="2" key="1">
    <citation type="journal article" date="2020" name="Nature">
        <title>Giant virus diversity and host interactions through global metagenomics.</title>
        <authorList>
            <person name="Schulz F."/>
            <person name="Roux S."/>
            <person name="Paez-Espino D."/>
            <person name="Jungbluth S."/>
            <person name="Walsh D.A."/>
            <person name="Denef V.J."/>
            <person name="McMahon K.D."/>
            <person name="Konstantinidis K.T."/>
            <person name="Eloe-Fadrosh E.A."/>
            <person name="Kyrpides N.C."/>
            <person name="Woyke T."/>
        </authorList>
    </citation>
    <scope>NUCLEOTIDE SEQUENCE</scope>
    <source>
        <strain evidence="2">GVMAG-M-3300027833-19</strain>
    </source>
</reference>
<protein>
    <submittedName>
        <fullName evidence="2">Uncharacterized protein</fullName>
    </submittedName>
</protein>
<proteinExistence type="predicted"/>
<evidence type="ECO:0000313" key="2">
    <source>
        <dbReference type="EMBL" id="QHU30482.1"/>
    </source>
</evidence>
<dbReference type="AlphaFoldDB" id="A0A6C0LMK1"/>
<name>A0A6C0LMK1_9ZZZZ</name>
<sequence>MTDSQSNVVMKRCPNGAGHMKPENDFIGAKRQIVKYCRDTNRKVAQKIKSHQME</sequence>
<accession>A0A6C0LMK1</accession>
<evidence type="ECO:0000256" key="1">
    <source>
        <dbReference type="SAM" id="MobiDB-lite"/>
    </source>
</evidence>
<organism evidence="2">
    <name type="scientific">viral metagenome</name>
    <dbReference type="NCBI Taxonomy" id="1070528"/>
    <lineage>
        <taxon>unclassified sequences</taxon>
        <taxon>metagenomes</taxon>
        <taxon>organismal metagenomes</taxon>
    </lineage>
</organism>
<feature type="region of interest" description="Disordered" evidence="1">
    <location>
        <begin position="1"/>
        <end position="24"/>
    </location>
</feature>